<comment type="caution">
    <text evidence="3">The sequence shown here is derived from an EMBL/GenBank/DDBJ whole genome shotgun (WGS) entry which is preliminary data.</text>
</comment>
<evidence type="ECO:0000313" key="4">
    <source>
        <dbReference type="Proteomes" id="UP000266172"/>
    </source>
</evidence>
<dbReference type="OMA" id="MRIMIVN"/>
<evidence type="ECO:0000313" key="3">
    <source>
        <dbReference type="EMBL" id="RGS41541.1"/>
    </source>
</evidence>
<sequence length="199" mass="23308">MSVEKRQKEQEKTSMVVEGFLFANEAEAAQARKEAEGVKYVKEKAQMDDPEMVLRIYNKMIQQRLFDTAVGYSYLKDLQEYLQSIPFIRKEDIFPIPVQHPQVEESLRKAKRAPAPKPKTQTVVKNADYRRRYRIVRWIAFILAVCVVAMFAITATTNNTTVLNYENQLINKYEAWEERLDQRQEAIEAKEKELGIMPE</sequence>
<dbReference type="GeneID" id="93724011"/>
<dbReference type="Proteomes" id="UP000266172">
    <property type="component" value="Unassembled WGS sequence"/>
</dbReference>
<dbReference type="EMBL" id="QRVL01000002">
    <property type="protein sequence ID" value="RGS41541.1"/>
    <property type="molecule type" value="Genomic_DNA"/>
</dbReference>
<keyword evidence="2" id="KW-1133">Transmembrane helix</keyword>
<evidence type="ECO:0000256" key="2">
    <source>
        <dbReference type="SAM" id="Phobius"/>
    </source>
</evidence>
<keyword evidence="2" id="KW-0812">Transmembrane</keyword>
<keyword evidence="2" id="KW-0472">Membrane</keyword>
<dbReference type="RefSeq" id="WP_014080378.1">
    <property type="nucleotide sequence ID" value="NZ_CAUBGO010000058.1"/>
</dbReference>
<name>A0A174HGF4_9FIRM</name>
<keyword evidence="1" id="KW-0175">Coiled coil</keyword>
<protein>
    <submittedName>
        <fullName evidence="3">Uncharacterized protein</fullName>
    </submittedName>
</protein>
<evidence type="ECO:0000256" key="1">
    <source>
        <dbReference type="SAM" id="Coils"/>
    </source>
</evidence>
<feature type="transmembrane region" description="Helical" evidence="2">
    <location>
        <begin position="135"/>
        <end position="155"/>
    </location>
</feature>
<reference evidence="3 4" key="1">
    <citation type="submission" date="2018-08" db="EMBL/GenBank/DDBJ databases">
        <title>A genome reference for cultivated species of the human gut microbiota.</title>
        <authorList>
            <person name="Zou Y."/>
            <person name="Xue W."/>
            <person name="Luo G."/>
        </authorList>
    </citation>
    <scope>NUCLEOTIDE SEQUENCE [LARGE SCALE GENOMIC DNA]</scope>
    <source>
        <strain evidence="3 4">AF22-12AC</strain>
    </source>
</reference>
<dbReference type="AlphaFoldDB" id="A0A174HGF4"/>
<feature type="coiled-coil region" evidence="1">
    <location>
        <begin position="166"/>
        <end position="193"/>
    </location>
</feature>
<proteinExistence type="predicted"/>
<gene>
    <name evidence="3" type="ORF">DWX93_05340</name>
</gene>
<accession>A0A174HGF4</accession>
<organism evidence="3 4">
    <name type="scientific">Roseburia hominis</name>
    <dbReference type="NCBI Taxonomy" id="301301"/>
    <lineage>
        <taxon>Bacteria</taxon>
        <taxon>Bacillati</taxon>
        <taxon>Bacillota</taxon>
        <taxon>Clostridia</taxon>
        <taxon>Lachnospirales</taxon>
        <taxon>Lachnospiraceae</taxon>
        <taxon>Roseburia</taxon>
    </lineage>
</organism>